<proteinExistence type="predicted"/>
<organism evidence="1 2">
    <name type="scientific">Panagrolaimus sp. ES5</name>
    <dbReference type="NCBI Taxonomy" id="591445"/>
    <lineage>
        <taxon>Eukaryota</taxon>
        <taxon>Metazoa</taxon>
        <taxon>Ecdysozoa</taxon>
        <taxon>Nematoda</taxon>
        <taxon>Chromadorea</taxon>
        <taxon>Rhabditida</taxon>
        <taxon>Tylenchina</taxon>
        <taxon>Panagrolaimomorpha</taxon>
        <taxon>Panagrolaimoidea</taxon>
        <taxon>Panagrolaimidae</taxon>
        <taxon>Panagrolaimus</taxon>
    </lineage>
</organism>
<accession>A0AC34G8Z1</accession>
<evidence type="ECO:0000313" key="1">
    <source>
        <dbReference type="Proteomes" id="UP000887579"/>
    </source>
</evidence>
<sequence length="129" mass="15065">MDFNNERIPFYSLYEIRDDSDYNIYQVAKISPVKYITESNQTTYYLKLSGLDLPLKDKLKSKSGEPACGFQGYKCDYSKWYVISGTITVLVLAIGIGYYLKKRGYVLETTFLLIFIIWVKECFFCKNVH</sequence>
<protein>
    <submittedName>
        <fullName evidence="2">Uncharacterized protein</fullName>
    </submittedName>
</protein>
<reference evidence="2" key="1">
    <citation type="submission" date="2022-11" db="UniProtKB">
        <authorList>
            <consortium name="WormBaseParasite"/>
        </authorList>
    </citation>
    <scope>IDENTIFICATION</scope>
</reference>
<name>A0AC34G8Z1_9BILA</name>
<dbReference type="Proteomes" id="UP000887579">
    <property type="component" value="Unplaced"/>
</dbReference>
<evidence type="ECO:0000313" key="2">
    <source>
        <dbReference type="WBParaSite" id="ES5_v2.g26210.t1"/>
    </source>
</evidence>
<dbReference type="WBParaSite" id="ES5_v2.g26210.t1">
    <property type="protein sequence ID" value="ES5_v2.g26210.t1"/>
    <property type="gene ID" value="ES5_v2.g26210"/>
</dbReference>